<evidence type="ECO:0000259" key="2">
    <source>
        <dbReference type="Pfam" id="PF25023"/>
    </source>
</evidence>
<dbReference type="PANTHER" id="PTHR32305:SF15">
    <property type="entry name" value="PROTEIN RHSA-RELATED"/>
    <property type="match status" value="1"/>
</dbReference>
<feature type="domain" description="Teneurin-like YD-shell" evidence="2">
    <location>
        <begin position="24"/>
        <end position="107"/>
    </location>
</feature>
<dbReference type="Pfam" id="PF25023">
    <property type="entry name" value="TEN_YD-shell"/>
    <property type="match status" value="1"/>
</dbReference>
<evidence type="ECO:0000313" key="3">
    <source>
        <dbReference type="EMBL" id="MPN00406.1"/>
    </source>
</evidence>
<dbReference type="InterPro" id="IPR050708">
    <property type="entry name" value="T6SS_VgrG/RHS"/>
</dbReference>
<keyword evidence="1" id="KW-0677">Repeat</keyword>
<dbReference type="InterPro" id="IPR022385">
    <property type="entry name" value="Rhs_assc_core"/>
</dbReference>
<dbReference type="NCBIfam" id="TIGR03696">
    <property type="entry name" value="Rhs_assc_core"/>
    <property type="match status" value="1"/>
</dbReference>
<organism evidence="3">
    <name type="scientific">bioreactor metagenome</name>
    <dbReference type="NCBI Taxonomy" id="1076179"/>
    <lineage>
        <taxon>unclassified sequences</taxon>
        <taxon>metagenomes</taxon>
        <taxon>ecological metagenomes</taxon>
    </lineage>
</organism>
<dbReference type="Gene3D" id="2.180.10.10">
    <property type="entry name" value="RHS repeat-associated core"/>
    <property type="match status" value="1"/>
</dbReference>
<name>A0A645EG45_9ZZZZ</name>
<gene>
    <name evidence="3" type="ORF">SDC9_147600</name>
</gene>
<sequence length="231" mass="25653">MNSNALLRQYAWQPESVGLDVPLTLKIGNNVYYYHSDANKNIIALTDSTETVVKTYRYSSFGQVISTTGTIENPFQFSSEYFDAETGLVYYNYRYYNLTLGRWISKDPIRAFNEEFLKSLLGLGEVSTCFSKCMEKSDLSNLISIGGVGTGGWLANNGISKELLGVKVMPGASPTAYQPLKLIVPRQTWIKLGKLGIRTTIINGIRVVGTIFMGAYDGGRLFCCLKKCRGL</sequence>
<dbReference type="EMBL" id="VSSQ01046433">
    <property type="protein sequence ID" value="MPN00406.1"/>
    <property type="molecule type" value="Genomic_DNA"/>
</dbReference>
<reference evidence="3" key="1">
    <citation type="submission" date="2019-08" db="EMBL/GenBank/DDBJ databases">
        <authorList>
            <person name="Kucharzyk K."/>
            <person name="Murdoch R.W."/>
            <person name="Higgins S."/>
            <person name="Loffler F."/>
        </authorList>
    </citation>
    <scope>NUCLEOTIDE SEQUENCE</scope>
</reference>
<comment type="caution">
    <text evidence="3">The sequence shown here is derived from an EMBL/GenBank/DDBJ whole genome shotgun (WGS) entry which is preliminary data.</text>
</comment>
<protein>
    <recommendedName>
        <fullName evidence="2">Teneurin-like YD-shell domain-containing protein</fullName>
    </recommendedName>
</protein>
<evidence type="ECO:0000256" key="1">
    <source>
        <dbReference type="ARBA" id="ARBA00022737"/>
    </source>
</evidence>
<dbReference type="PANTHER" id="PTHR32305">
    <property type="match status" value="1"/>
</dbReference>
<accession>A0A645EG45</accession>
<dbReference type="AlphaFoldDB" id="A0A645EG45"/>
<proteinExistence type="predicted"/>
<dbReference type="InterPro" id="IPR056823">
    <property type="entry name" value="TEN-like_YD-shell"/>
</dbReference>